<evidence type="ECO:0000313" key="2">
    <source>
        <dbReference type="EMBL" id="SSW97388.1"/>
    </source>
</evidence>
<organism evidence="2">
    <name type="scientific">Culicoides sonorensis</name>
    <name type="common">Biting midge</name>
    <dbReference type="NCBI Taxonomy" id="179676"/>
    <lineage>
        <taxon>Eukaryota</taxon>
        <taxon>Metazoa</taxon>
        <taxon>Ecdysozoa</taxon>
        <taxon>Arthropoda</taxon>
        <taxon>Hexapoda</taxon>
        <taxon>Insecta</taxon>
        <taxon>Pterygota</taxon>
        <taxon>Neoptera</taxon>
        <taxon>Endopterygota</taxon>
        <taxon>Diptera</taxon>
        <taxon>Nematocera</taxon>
        <taxon>Chironomoidea</taxon>
        <taxon>Ceratopogonidae</taxon>
        <taxon>Ceratopogoninae</taxon>
        <taxon>Culicoides</taxon>
        <taxon>Monoculicoides</taxon>
    </lineage>
</organism>
<feature type="chain" id="PRO_5033342629" evidence="1">
    <location>
        <begin position="24"/>
        <end position="244"/>
    </location>
</feature>
<keyword evidence="1" id="KW-0732">Signal</keyword>
<dbReference type="PANTHER" id="PTHR39940">
    <property type="entry name" value="PROTHORACICOTROPIC HORMONE, ISOFORM F"/>
    <property type="match status" value="1"/>
</dbReference>
<name>A0A336K1K1_CULSO</name>
<dbReference type="AlphaFoldDB" id="A0A336K1K1"/>
<dbReference type="InterPro" id="IPR052876">
    <property type="entry name" value="Insect_Hormone_Regulators"/>
</dbReference>
<feature type="signal peptide" evidence="1">
    <location>
        <begin position="1"/>
        <end position="23"/>
    </location>
</feature>
<reference evidence="3" key="2">
    <citation type="submission" date="2018-07" db="EMBL/GenBank/DDBJ databases">
        <authorList>
            <person name="Quirk P.G."/>
            <person name="Krulwich T.A."/>
        </authorList>
    </citation>
    <scope>NUCLEOTIDE SEQUENCE</scope>
</reference>
<dbReference type="GO" id="GO:0018445">
    <property type="term" value="F:prothoracicotrophic hormone activity"/>
    <property type="evidence" value="ECO:0007669"/>
    <property type="project" value="TreeGrafter"/>
</dbReference>
<dbReference type="Gene3D" id="2.10.90.10">
    <property type="entry name" value="Cystine-knot cytokines"/>
    <property type="match status" value="1"/>
</dbReference>
<dbReference type="VEuPathDB" id="VectorBase:CSON003333"/>
<dbReference type="PANTHER" id="PTHR39940:SF1">
    <property type="entry name" value="PROTHORACICOTROPIC HORMONE, ISOFORM F"/>
    <property type="match status" value="1"/>
</dbReference>
<evidence type="ECO:0000313" key="3">
    <source>
        <dbReference type="EMBL" id="SSX17774.1"/>
    </source>
</evidence>
<dbReference type="EMBL" id="UFQS01000015">
    <property type="protein sequence ID" value="SSW97388.1"/>
    <property type="molecule type" value="Genomic_DNA"/>
</dbReference>
<accession>A0A336K1K1</accession>
<gene>
    <name evidence="2" type="primary">CSON003333</name>
</gene>
<sequence>MRLLISLFFITFCVFLLINEKNASYSPNKQPNIFLVRNHIVKTKSEEPVQSKVLDPVENLQDCHMAVPIKAPDIADIYPNDIDSQPIEPIENFEFDWAGFNRNDDHQVFEQKTMFDQLENGEKVEKRLNFHVTGDFDKDYLKHVHLYPPSCACQTKYRLFDLGHNTFPQYVLNAVCTNRRQDSRNCWLGSKCKEIPYIVRVLTQRDVENESVQDDENAYLLPLDLKKSWKFKSVKVSAACQCAL</sequence>
<protein>
    <submittedName>
        <fullName evidence="2">CSON003333 protein</fullName>
    </submittedName>
</protein>
<reference evidence="2" key="1">
    <citation type="submission" date="2018-04" db="EMBL/GenBank/DDBJ databases">
        <authorList>
            <person name="Go L.Y."/>
            <person name="Mitchell J.A."/>
        </authorList>
    </citation>
    <scope>NUCLEOTIDE SEQUENCE</scope>
    <source>
        <tissue evidence="2">Whole organism</tissue>
    </source>
</reference>
<dbReference type="EMBL" id="UFQT01000015">
    <property type="protein sequence ID" value="SSX17774.1"/>
    <property type="molecule type" value="Genomic_DNA"/>
</dbReference>
<evidence type="ECO:0000256" key="1">
    <source>
        <dbReference type="SAM" id="SignalP"/>
    </source>
</evidence>
<proteinExistence type="predicted"/>
<dbReference type="InterPro" id="IPR029034">
    <property type="entry name" value="Cystine-knot_cytokine"/>
</dbReference>
<dbReference type="SUPFAM" id="SSF57501">
    <property type="entry name" value="Cystine-knot cytokines"/>
    <property type="match status" value="1"/>
</dbReference>